<dbReference type="OrthoDB" id="10050888at2759"/>
<accession>A0A819K2M8</accession>
<organism evidence="2 3">
    <name type="scientific">Rotaria sordida</name>
    <dbReference type="NCBI Taxonomy" id="392033"/>
    <lineage>
        <taxon>Eukaryota</taxon>
        <taxon>Metazoa</taxon>
        <taxon>Spiralia</taxon>
        <taxon>Gnathifera</taxon>
        <taxon>Rotifera</taxon>
        <taxon>Eurotatoria</taxon>
        <taxon>Bdelloidea</taxon>
        <taxon>Philodinida</taxon>
        <taxon>Philodinidae</taxon>
        <taxon>Rotaria</taxon>
    </lineage>
</organism>
<evidence type="ECO:0000313" key="2">
    <source>
        <dbReference type="EMBL" id="CAF3938934.1"/>
    </source>
</evidence>
<dbReference type="Proteomes" id="UP000663823">
    <property type="component" value="Unassembled WGS sequence"/>
</dbReference>
<comment type="caution">
    <text evidence="2">The sequence shown here is derived from an EMBL/GenBank/DDBJ whole genome shotgun (WGS) entry which is preliminary data.</text>
</comment>
<evidence type="ECO:0000313" key="3">
    <source>
        <dbReference type="Proteomes" id="UP000663823"/>
    </source>
</evidence>
<dbReference type="Proteomes" id="UP000663882">
    <property type="component" value="Unassembled WGS sequence"/>
</dbReference>
<dbReference type="AlphaFoldDB" id="A0A819K2M8"/>
<gene>
    <name evidence="2" type="ORF">OTI717_LOCUS25758</name>
    <name evidence="1" type="ORF">RFH988_LOCUS32031</name>
</gene>
<proteinExistence type="predicted"/>
<name>A0A819K2M8_9BILA</name>
<dbReference type="EMBL" id="CAJNOO010003595">
    <property type="protein sequence ID" value="CAF1345803.1"/>
    <property type="molecule type" value="Genomic_DNA"/>
</dbReference>
<evidence type="ECO:0000313" key="1">
    <source>
        <dbReference type="EMBL" id="CAF1345803.1"/>
    </source>
</evidence>
<sequence>MNIPSNEDIQQTFKDFKDIHIISCVDYFQKRKYNQCLVYSYPYKLEHYREITNQFSGGLFRCVREVSLHDEYPFEQEFFLRIARSFPLVEK</sequence>
<protein>
    <submittedName>
        <fullName evidence="2">Uncharacterized protein</fullName>
    </submittedName>
</protein>
<reference evidence="2" key="1">
    <citation type="submission" date="2021-02" db="EMBL/GenBank/DDBJ databases">
        <authorList>
            <person name="Nowell W R."/>
        </authorList>
    </citation>
    <scope>NUCLEOTIDE SEQUENCE</scope>
</reference>
<dbReference type="EMBL" id="CAJOAX010005197">
    <property type="protein sequence ID" value="CAF3938934.1"/>
    <property type="molecule type" value="Genomic_DNA"/>
</dbReference>